<evidence type="ECO:0000256" key="9">
    <source>
        <dbReference type="ARBA" id="ARBA00031293"/>
    </source>
</evidence>
<dbReference type="InterPro" id="IPR001991">
    <property type="entry name" value="Na-dicarboxylate_symporter"/>
</dbReference>
<dbReference type="EMBL" id="CP095076">
    <property type="protein sequence ID" value="UOR14190.1"/>
    <property type="molecule type" value="Genomic_DNA"/>
</dbReference>
<accession>A0ABY4HJV7</accession>
<dbReference type="SUPFAM" id="SSF118215">
    <property type="entry name" value="Proton glutamate symport protein"/>
    <property type="match status" value="1"/>
</dbReference>
<feature type="transmembrane region" description="Helical" evidence="10">
    <location>
        <begin position="265"/>
        <end position="287"/>
    </location>
</feature>
<protein>
    <recommendedName>
        <fullName evidence="3">L-cystine uptake protein TcyP</fullName>
    </recommendedName>
    <alternativeName>
        <fullName evidence="9">Transporter of cystine TcyP</fullName>
    </alternativeName>
</protein>
<keyword evidence="7 10" id="KW-1133">Transmembrane helix</keyword>
<keyword evidence="11" id="KW-0614">Plasmid</keyword>
<dbReference type="PANTHER" id="PTHR42865">
    <property type="entry name" value="PROTON/GLUTAMATE-ASPARTATE SYMPORTER"/>
    <property type="match status" value="1"/>
</dbReference>
<evidence type="ECO:0000256" key="6">
    <source>
        <dbReference type="ARBA" id="ARBA00022970"/>
    </source>
</evidence>
<evidence type="ECO:0000256" key="10">
    <source>
        <dbReference type="SAM" id="Phobius"/>
    </source>
</evidence>
<keyword evidence="5 10" id="KW-0812">Transmembrane</keyword>
<keyword evidence="8 10" id="KW-0472">Membrane</keyword>
<dbReference type="Gene3D" id="1.10.3860.10">
    <property type="entry name" value="Sodium:dicarboxylate symporter"/>
    <property type="match status" value="1"/>
</dbReference>
<evidence type="ECO:0000256" key="5">
    <source>
        <dbReference type="ARBA" id="ARBA00022692"/>
    </source>
</evidence>
<evidence type="ECO:0000256" key="8">
    <source>
        <dbReference type="ARBA" id="ARBA00023136"/>
    </source>
</evidence>
<feature type="transmembrane region" description="Helical" evidence="10">
    <location>
        <begin position="35"/>
        <end position="53"/>
    </location>
</feature>
<feature type="transmembrane region" description="Helical" evidence="10">
    <location>
        <begin position="395"/>
        <end position="415"/>
    </location>
</feature>
<evidence type="ECO:0000313" key="11">
    <source>
        <dbReference type="EMBL" id="UOR14190.1"/>
    </source>
</evidence>
<evidence type="ECO:0000256" key="3">
    <source>
        <dbReference type="ARBA" id="ARBA00022031"/>
    </source>
</evidence>
<evidence type="ECO:0000256" key="4">
    <source>
        <dbReference type="ARBA" id="ARBA00022448"/>
    </source>
</evidence>
<comment type="similarity">
    <text evidence="2">Belongs to the dicarboxylate/amino acid:cation symporter (DAACS) (TC 2.A.23) family.</text>
</comment>
<reference evidence="11" key="1">
    <citation type="submission" date="2022-04" db="EMBL/GenBank/DDBJ databases">
        <title>Halobacillus sp. isolated from saltern.</title>
        <authorList>
            <person name="Won M."/>
            <person name="Lee C.-M."/>
            <person name="Woen H.-Y."/>
            <person name="Kwon S.-W."/>
        </authorList>
    </citation>
    <scope>NUCLEOTIDE SEQUENCE</scope>
    <source>
        <strain evidence="11">SSHM10-5</strain>
        <plasmid evidence="11">unnamed1</plasmid>
    </source>
</reference>
<evidence type="ECO:0000256" key="1">
    <source>
        <dbReference type="ARBA" id="ARBA00004141"/>
    </source>
</evidence>
<feature type="transmembrane region" description="Helical" evidence="10">
    <location>
        <begin position="225"/>
        <end position="245"/>
    </location>
</feature>
<keyword evidence="12" id="KW-1185">Reference proteome</keyword>
<comment type="subcellular location">
    <subcellularLocation>
        <location evidence="1">Membrane</location>
        <topology evidence="1">Multi-pass membrane protein</topology>
    </subcellularLocation>
</comment>
<keyword evidence="4" id="KW-0813">Transport</keyword>
<feature type="transmembrane region" description="Helical" evidence="10">
    <location>
        <begin position="371"/>
        <end position="389"/>
    </location>
</feature>
<dbReference type="Proteomes" id="UP000830326">
    <property type="component" value="Plasmid unnamed1"/>
</dbReference>
<dbReference type="PANTHER" id="PTHR42865:SF5">
    <property type="entry name" value="L-CYSTINE TRANSPORTER TCYP"/>
    <property type="match status" value="1"/>
</dbReference>
<evidence type="ECO:0000256" key="7">
    <source>
        <dbReference type="ARBA" id="ARBA00022989"/>
    </source>
</evidence>
<feature type="transmembrane region" description="Helical" evidence="10">
    <location>
        <begin position="73"/>
        <end position="94"/>
    </location>
</feature>
<proteinExistence type="inferred from homology"/>
<organism evidence="11 12">
    <name type="scientific">Halobacillus amylolyticus</name>
    <dbReference type="NCBI Taxonomy" id="2932259"/>
    <lineage>
        <taxon>Bacteria</taxon>
        <taxon>Bacillati</taxon>
        <taxon>Bacillota</taxon>
        <taxon>Bacilli</taxon>
        <taxon>Bacillales</taxon>
        <taxon>Bacillaceae</taxon>
        <taxon>Halobacillus</taxon>
    </lineage>
</organism>
<name>A0ABY4HJV7_9BACI</name>
<geneLocation type="plasmid" evidence="11 12">
    <name>unnamed1</name>
</geneLocation>
<feature type="transmembrane region" description="Helical" evidence="10">
    <location>
        <begin position="6"/>
        <end position="23"/>
    </location>
</feature>
<feature type="transmembrane region" description="Helical" evidence="10">
    <location>
        <begin position="106"/>
        <end position="131"/>
    </location>
</feature>
<feature type="transmembrane region" description="Helical" evidence="10">
    <location>
        <begin position="185"/>
        <end position="204"/>
    </location>
</feature>
<sequence length="447" mass="47826">MELSFVLLDVGLFGLLMSILVVLKKIGLSFSKQVTLALLLGVLFGALLHWTHYGQTEILNKSLEWIGIVGYGYVDLLKMLIMPLIFVSIVMAFVKSSSGRNLGKMSFSVIGMLIGTTAIAAIIGIGASLVFDLDTSNLRFGEEESIRSENLETSLDDLNSQTIPDRIRAIIPQNPFLDFTGSRSTSTIAVVIFSSFIGLALMRLEKTSLFHADKLIGIFDSLQRLVLNLVKIIISFTPYGVMALMTNMVALSNWNTIWDLGKFLIASYIALGAMFIVHLIILAIAGVKPMDYIKKVSSVLTFSFSSRSSAAALPMNVKTQKQEFNVSDGIANFSGSFGLSIGQNGCAGIYPAMLAVMIAPSVNIDPTNPTFLINLVIVVAISSFGVVGVGGGATLAALIVLSTLNLPVGLAGLLISIEPLIDMGRTALNVSGSMTAGITTNRVLKKQ</sequence>
<dbReference type="PRINTS" id="PR00173">
    <property type="entry name" value="EDTRNSPORT"/>
</dbReference>
<dbReference type="Pfam" id="PF00375">
    <property type="entry name" value="SDF"/>
    <property type="match status" value="1"/>
</dbReference>
<evidence type="ECO:0000256" key="2">
    <source>
        <dbReference type="ARBA" id="ARBA00006148"/>
    </source>
</evidence>
<gene>
    <name evidence="11" type="ORF">MUO15_21140</name>
</gene>
<dbReference type="InterPro" id="IPR036458">
    <property type="entry name" value="Na:dicarbo_symporter_sf"/>
</dbReference>
<keyword evidence="6" id="KW-0029">Amino-acid transport</keyword>
<evidence type="ECO:0000313" key="12">
    <source>
        <dbReference type="Proteomes" id="UP000830326"/>
    </source>
</evidence>
<dbReference type="RefSeq" id="WP_245036345.1">
    <property type="nucleotide sequence ID" value="NZ_CP095076.1"/>
</dbReference>